<evidence type="ECO:0000256" key="1">
    <source>
        <dbReference type="SAM" id="MobiDB-lite"/>
    </source>
</evidence>
<feature type="region of interest" description="Disordered" evidence="1">
    <location>
        <begin position="1"/>
        <end position="24"/>
    </location>
</feature>
<sequence length="457" mass="47879">MSGSQESSIGQFGRGQFSSGVNVSPDGTVSADRVHFNVPTQTTSFGKGPVFLSASARGTETDLHIGGPVYATFGTDGAIGGGFDIGLTGFQRLHMPDGSMLETGHVLGGGVHERLYVPIEDETHTIATRDGLVEHTPMAAWDAHHFPKGTELVERPGAESLYTGEKIEVRVGEGETKTVVRPTPETLLHGEEPREFEIALYETEWEAANEHAESIEAGRDTPNSGEGDKDEVKLGNDEKSNPPSADSDSESIVSVDEDADTWHDRFANIAGSDDNDFTIAPIEDVVVALPDGTNDNDILTLDEQLDALPSDGDVESDAARISMPSAEDNLAVYGFPMDEEQDSAGDLDIVTLEQALPDAGVDADVETGGDAGLTTPADFGLDVGAESDPAIVGFEDYLAGETPGFLDHPDLSAEADSHDEPIFGAPAWAQPESTGVDEKKVAAAGASGLIGSAGAMA</sequence>
<proteinExistence type="predicted"/>
<evidence type="ECO:0000313" key="2">
    <source>
        <dbReference type="EMBL" id="TQE98502.1"/>
    </source>
</evidence>
<accession>A0A540VP38</accession>
<feature type="compositionally biased region" description="Basic and acidic residues" evidence="1">
    <location>
        <begin position="226"/>
        <end position="240"/>
    </location>
</feature>
<name>A0A540VP38_9GAMM</name>
<dbReference type="Proteomes" id="UP000315400">
    <property type="component" value="Unassembled WGS sequence"/>
</dbReference>
<comment type="caution">
    <text evidence="2">The sequence shown here is derived from an EMBL/GenBank/DDBJ whole genome shotgun (WGS) entry which is preliminary data.</text>
</comment>
<reference evidence="2 3" key="1">
    <citation type="submission" date="2019-06" db="EMBL/GenBank/DDBJ databases">
        <title>Metagenome assembled Genome of Spiribacter salinus SL48-SHIP from the microbial mat of Salt Lake 48 (Novosibirsk region, Russia).</title>
        <authorList>
            <person name="Shipova A."/>
            <person name="Rozanov A.S."/>
            <person name="Bryanskaya A.V."/>
            <person name="Peltek S.E."/>
        </authorList>
    </citation>
    <scope>NUCLEOTIDE SEQUENCE [LARGE SCALE GENOMIC DNA]</scope>
    <source>
        <strain evidence="2">SL48-SHIP-2</strain>
    </source>
</reference>
<feature type="non-terminal residue" evidence="2">
    <location>
        <position position="457"/>
    </location>
</feature>
<gene>
    <name evidence="2" type="ORF">FKY71_13525</name>
</gene>
<organism evidence="2 3">
    <name type="scientific">Spiribacter salinus</name>
    <dbReference type="NCBI Taxonomy" id="1335746"/>
    <lineage>
        <taxon>Bacteria</taxon>
        <taxon>Pseudomonadati</taxon>
        <taxon>Pseudomonadota</taxon>
        <taxon>Gammaproteobacteria</taxon>
        <taxon>Chromatiales</taxon>
        <taxon>Ectothiorhodospiraceae</taxon>
        <taxon>Spiribacter</taxon>
    </lineage>
</organism>
<feature type="region of interest" description="Disordered" evidence="1">
    <location>
        <begin position="405"/>
        <end position="436"/>
    </location>
</feature>
<dbReference type="EMBL" id="VIFK01000188">
    <property type="protein sequence ID" value="TQE98502.1"/>
    <property type="molecule type" value="Genomic_DNA"/>
</dbReference>
<feature type="compositionally biased region" description="Low complexity" evidence="1">
    <location>
        <begin position="244"/>
        <end position="253"/>
    </location>
</feature>
<protein>
    <submittedName>
        <fullName evidence="2">Uncharacterized protein</fullName>
    </submittedName>
</protein>
<dbReference type="AlphaFoldDB" id="A0A540VP38"/>
<feature type="compositionally biased region" description="Basic and acidic residues" evidence="1">
    <location>
        <begin position="407"/>
        <end position="421"/>
    </location>
</feature>
<feature type="region of interest" description="Disordered" evidence="1">
    <location>
        <begin position="213"/>
        <end position="253"/>
    </location>
</feature>
<evidence type="ECO:0000313" key="3">
    <source>
        <dbReference type="Proteomes" id="UP000315400"/>
    </source>
</evidence>